<evidence type="ECO:0000256" key="5">
    <source>
        <dbReference type="ARBA" id="ARBA00023242"/>
    </source>
</evidence>
<keyword evidence="2" id="KW-0805">Transcription regulation</keyword>
<organism evidence="8">
    <name type="scientific">Fibrocapsa japonica</name>
    <dbReference type="NCBI Taxonomy" id="94617"/>
    <lineage>
        <taxon>Eukaryota</taxon>
        <taxon>Sar</taxon>
        <taxon>Stramenopiles</taxon>
        <taxon>Ochrophyta</taxon>
        <taxon>Raphidophyceae</taxon>
        <taxon>Chattonellales</taxon>
        <taxon>Chattonellaceae</taxon>
        <taxon>Fibrocapsa</taxon>
    </lineage>
</organism>
<comment type="subcellular location">
    <subcellularLocation>
        <location evidence="1">Nucleus</location>
    </subcellularLocation>
</comment>
<feature type="region of interest" description="Disordered" evidence="6">
    <location>
        <begin position="1"/>
        <end position="23"/>
    </location>
</feature>
<feature type="compositionally biased region" description="Basic residues" evidence="6">
    <location>
        <begin position="110"/>
        <end position="119"/>
    </location>
</feature>
<evidence type="ECO:0000256" key="1">
    <source>
        <dbReference type="ARBA" id="ARBA00004123"/>
    </source>
</evidence>
<dbReference type="GO" id="GO:0005634">
    <property type="term" value="C:nucleus"/>
    <property type="evidence" value="ECO:0007669"/>
    <property type="project" value="UniProtKB-SubCell"/>
</dbReference>
<dbReference type="InterPro" id="IPR040504">
    <property type="entry name" value="TFIIF_beta_N"/>
</dbReference>
<accession>A0A7S2UT40</accession>
<evidence type="ECO:0000256" key="2">
    <source>
        <dbReference type="ARBA" id="ARBA00023015"/>
    </source>
</evidence>
<evidence type="ECO:0000256" key="4">
    <source>
        <dbReference type="ARBA" id="ARBA00023163"/>
    </source>
</evidence>
<dbReference type="GO" id="GO:0006367">
    <property type="term" value="P:transcription initiation at RNA polymerase II promoter"/>
    <property type="evidence" value="ECO:0007669"/>
    <property type="project" value="InterPro"/>
</dbReference>
<evidence type="ECO:0000259" key="7">
    <source>
        <dbReference type="Pfam" id="PF17683"/>
    </source>
</evidence>
<reference evidence="8" key="1">
    <citation type="submission" date="2021-01" db="EMBL/GenBank/DDBJ databases">
        <authorList>
            <person name="Corre E."/>
            <person name="Pelletier E."/>
            <person name="Niang G."/>
            <person name="Scheremetjew M."/>
            <person name="Finn R."/>
            <person name="Kale V."/>
            <person name="Holt S."/>
            <person name="Cochrane G."/>
            <person name="Meng A."/>
            <person name="Brown T."/>
            <person name="Cohen L."/>
        </authorList>
    </citation>
    <scope>NUCLEOTIDE SEQUENCE</scope>
    <source>
        <strain evidence="8">CCMP1661</strain>
    </source>
</reference>
<gene>
    <name evidence="8" type="ORF">FJAP1339_LOCUS944</name>
</gene>
<dbReference type="InterPro" id="IPR011039">
    <property type="entry name" value="TFIIF_interaction"/>
</dbReference>
<keyword evidence="3" id="KW-0238">DNA-binding</keyword>
<evidence type="ECO:0000256" key="3">
    <source>
        <dbReference type="ARBA" id="ARBA00023125"/>
    </source>
</evidence>
<name>A0A7S2UT40_9STRA</name>
<keyword evidence="4" id="KW-0804">Transcription</keyword>
<evidence type="ECO:0000313" key="8">
    <source>
        <dbReference type="EMBL" id="CAD9858426.1"/>
    </source>
</evidence>
<protein>
    <recommendedName>
        <fullName evidence="7">TFIIF beta subunit N-terminal domain-containing protein</fullName>
    </recommendedName>
</protein>
<dbReference type="SUPFAM" id="SSF50916">
    <property type="entry name" value="Rap30/74 interaction domains"/>
    <property type="match status" value="1"/>
</dbReference>
<feature type="region of interest" description="Disordered" evidence="6">
    <location>
        <begin position="82"/>
        <end position="119"/>
    </location>
</feature>
<dbReference type="Pfam" id="PF17683">
    <property type="entry name" value="TFIIF_beta_N"/>
    <property type="match status" value="1"/>
</dbReference>
<evidence type="ECO:0000256" key="6">
    <source>
        <dbReference type="SAM" id="MobiDB-lite"/>
    </source>
</evidence>
<sequence length="119" mass="13713">MIPVKNKSTFYGRKKKEPINQKLSKQEVEPLDVSRQNKQLWLVKIPNRVADEWAKSEENAFLGFLTVVKQEAEEAPKYQIKLVPQKSSSQQPLVQHHKMNAGRSLENPPPKKKRIPLSS</sequence>
<proteinExistence type="predicted"/>
<dbReference type="GO" id="GO:0003677">
    <property type="term" value="F:DNA binding"/>
    <property type="evidence" value="ECO:0007669"/>
    <property type="project" value="UniProtKB-KW"/>
</dbReference>
<keyword evidence="5" id="KW-0539">Nucleus</keyword>
<dbReference type="AlphaFoldDB" id="A0A7S2UT40"/>
<dbReference type="EMBL" id="HBHR01002254">
    <property type="protein sequence ID" value="CAD9858426.1"/>
    <property type="molecule type" value="Transcribed_RNA"/>
</dbReference>
<feature type="domain" description="TFIIF beta subunit N-terminal" evidence="7">
    <location>
        <begin position="37"/>
        <end position="101"/>
    </location>
</feature>